<dbReference type="EMBL" id="AWFH01000045">
    <property type="protein sequence ID" value="KCZ59110.1"/>
    <property type="molecule type" value="Genomic_DNA"/>
</dbReference>
<sequence>MLALMKSLMNSFVGKIVVMIIIAGMAFWGVDQMFAQIRGGLGSNMAAAGSRGFDAAAFDRRVESVVRNINADSEEPVTKPDLVEQGIIDQIFNMEAAKLTLLGYADSIGVRPSTDAVVEELRNTDAFKNPLTGSLDLDTYRLVLNQNRISQADYEQQLSDDLTMAAMRDAAGAAIYPANALAAIQGRYLGESRNVAWFILNTDTLPEPDAPTEEDVRAYYDENLEALKQPERRMIDVLRMSAEDFLSEVTVTDQEVATVYEASKSERFSEPDTRTYVELLFDTREAARTAFGLLAAGSDPASIEGVASRETKTGRRESVSDPLLADAMFGAGRQSGALFGPAERGDQWLVARLISVQPGAVFPLEQVEGEIRDQLSRERASVLLFDKMEALDRAIGAGYPLSQIAEDVGVPLITYAPVDTSGRTRDGVTLHGLLQAGEAFQQSFQIGVGDTSNRFDIGEATYLTSPREIIESYTPEFEELSDQVRAVLVAQRQQNSVQSALDDLTKRIEVGETTLEAEAQAAGEVVETPLAPVTRRNAGEAGLPSAALGQIFNGKEGDVFTLPSRAGDMVMVMQLTEVTPPSEAELAELAPLANSNLLAELQSDLIAATEAEISASMKLRKNQGALNVYKASISTEQ</sequence>
<keyword evidence="3 8" id="KW-0812">Transmembrane</keyword>
<feature type="transmembrane region" description="Helical" evidence="8">
    <location>
        <begin position="12"/>
        <end position="30"/>
    </location>
</feature>
<feature type="domain" description="PpiC" evidence="9">
    <location>
        <begin position="251"/>
        <end position="368"/>
    </location>
</feature>
<reference evidence="10 11" key="1">
    <citation type="journal article" date="2014" name="Antonie Van Leeuwenhoek">
        <title>Hyphomonas beringensis sp. nov. and Hyphomonas chukchiensis sp. nov., isolated from surface seawater of the Bering Sea and Chukchi Sea.</title>
        <authorList>
            <person name="Li C."/>
            <person name="Lai Q."/>
            <person name="Li G."/>
            <person name="Dong C."/>
            <person name="Wang J."/>
            <person name="Liao Y."/>
            <person name="Shao Z."/>
        </authorList>
    </citation>
    <scope>NUCLEOTIDE SEQUENCE [LARGE SCALE GENOMIC DNA]</scope>
    <source>
        <strain evidence="10 11">22II1-22F38</strain>
    </source>
</reference>
<evidence type="ECO:0000256" key="5">
    <source>
        <dbReference type="ARBA" id="ARBA00023136"/>
    </source>
</evidence>
<evidence type="ECO:0000256" key="6">
    <source>
        <dbReference type="ARBA" id="ARBA00023186"/>
    </source>
</evidence>
<evidence type="ECO:0000313" key="11">
    <source>
        <dbReference type="Proteomes" id="UP000024547"/>
    </source>
</evidence>
<evidence type="ECO:0000256" key="4">
    <source>
        <dbReference type="ARBA" id="ARBA00022989"/>
    </source>
</evidence>
<comment type="subcellular location">
    <subcellularLocation>
        <location evidence="1">Cell membrane</location>
        <topology evidence="1">Single-pass type II membrane protein</topology>
    </subcellularLocation>
</comment>
<proteinExistence type="inferred from homology"/>
<dbReference type="eggNOG" id="COG0760">
    <property type="taxonomic scope" value="Bacteria"/>
</dbReference>
<keyword evidence="4 8" id="KW-1133">Transmembrane helix</keyword>
<keyword evidence="11" id="KW-1185">Reference proteome</keyword>
<comment type="similarity">
    <text evidence="7">Belongs to the PpiD chaperone family.</text>
</comment>
<evidence type="ECO:0000256" key="3">
    <source>
        <dbReference type="ARBA" id="ARBA00022692"/>
    </source>
</evidence>
<dbReference type="AlphaFoldDB" id="A0A059DYL7"/>
<dbReference type="Pfam" id="PF13624">
    <property type="entry name" value="SurA_N_3"/>
    <property type="match status" value="1"/>
</dbReference>
<dbReference type="Pfam" id="PF13145">
    <property type="entry name" value="Rotamase_2"/>
    <property type="match status" value="1"/>
</dbReference>
<keyword evidence="2" id="KW-1003">Cell membrane</keyword>
<evidence type="ECO:0000256" key="7">
    <source>
        <dbReference type="ARBA" id="ARBA00038408"/>
    </source>
</evidence>
<dbReference type="PATRIC" id="fig|1280948.3.peg.2609"/>
<organism evidence="10 11">
    <name type="scientific">Hyphomonas atlantica</name>
    <dbReference type="NCBI Taxonomy" id="1280948"/>
    <lineage>
        <taxon>Bacteria</taxon>
        <taxon>Pseudomonadati</taxon>
        <taxon>Pseudomonadota</taxon>
        <taxon>Alphaproteobacteria</taxon>
        <taxon>Hyphomonadales</taxon>
        <taxon>Hyphomonadaceae</taxon>
        <taxon>Hyphomonas</taxon>
    </lineage>
</organism>
<evidence type="ECO:0000313" key="10">
    <source>
        <dbReference type="EMBL" id="KCZ59110.1"/>
    </source>
</evidence>
<evidence type="ECO:0000256" key="8">
    <source>
        <dbReference type="SAM" id="Phobius"/>
    </source>
</evidence>
<protein>
    <recommendedName>
        <fullName evidence="9">PpiC domain-containing protein</fullName>
    </recommendedName>
</protein>
<evidence type="ECO:0000256" key="2">
    <source>
        <dbReference type="ARBA" id="ARBA00022475"/>
    </source>
</evidence>
<dbReference type="SUPFAM" id="SSF109998">
    <property type="entry name" value="Triger factor/SurA peptide-binding domain-like"/>
    <property type="match status" value="1"/>
</dbReference>
<gene>
    <name evidence="10" type="ORF">HY36_07470</name>
</gene>
<keyword evidence="6" id="KW-0143">Chaperone</keyword>
<name>A0A059DYL7_9PROT</name>
<accession>A0A059DYL7</accession>
<dbReference type="PANTHER" id="PTHR47529:SF1">
    <property type="entry name" value="PERIPLASMIC CHAPERONE PPID"/>
    <property type="match status" value="1"/>
</dbReference>
<dbReference type="Proteomes" id="UP000024547">
    <property type="component" value="Unassembled WGS sequence"/>
</dbReference>
<keyword evidence="5 8" id="KW-0472">Membrane</keyword>
<dbReference type="InterPro" id="IPR027304">
    <property type="entry name" value="Trigger_fact/SurA_dom_sf"/>
</dbReference>
<dbReference type="STRING" id="1280948.HY36_07470"/>
<evidence type="ECO:0000256" key="1">
    <source>
        <dbReference type="ARBA" id="ARBA00004401"/>
    </source>
</evidence>
<comment type="caution">
    <text evidence="10">The sequence shown here is derived from an EMBL/GenBank/DDBJ whole genome shotgun (WGS) entry which is preliminary data.</text>
</comment>
<evidence type="ECO:0000259" key="9">
    <source>
        <dbReference type="Pfam" id="PF13145"/>
    </source>
</evidence>
<dbReference type="GO" id="GO:0005886">
    <property type="term" value="C:plasma membrane"/>
    <property type="evidence" value="ECO:0007669"/>
    <property type="project" value="UniProtKB-SubCell"/>
</dbReference>
<dbReference type="GO" id="GO:0003755">
    <property type="term" value="F:peptidyl-prolyl cis-trans isomerase activity"/>
    <property type="evidence" value="ECO:0007669"/>
    <property type="project" value="InterPro"/>
</dbReference>
<dbReference type="InterPro" id="IPR000297">
    <property type="entry name" value="PPIase_PpiC"/>
</dbReference>
<dbReference type="PANTHER" id="PTHR47529">
    <property type="entry name" value="PEPTIDYL-PROLYL CIS-TRANS ISOMERASE D"/>
    <property type="match status" value="1"/>
</dbReference>
<dbReference type="InterPro" id="IPR052029">
    <property type="entry name" value="PpiD_chaperone"/>
</dbReference>